<feature type="compositionally biased region" description="Polar residues" evidence="13">
    <location>
        <begin position="668"/>
        <end position="682"/>
    </location>
</feature>
<evidence type="ECO:0000256" key="10">
    <source>
        <dbReference type="ARBA" id="ARBA00061212"/>
    </source>
</evidence>
<organism evidence="16 17">
    <name type="scientific">Albula glossodonta</name>
    <name type="common">roundjaw bonefish</name>
    <dbReference type="NCBI Taxonomy" id="121402"/>
    <lineage>
        <taxon>Eukaryota</taxon>
        <taxon>Metazoa</taxon>
        <taxon>Chordata</taxon>
        <taxon>Craniata</taxon>
        <taxon>Vertebrata</taxon>
        <taxon>Euteleostomi</taxon>
        <taxon>Actinopterygii</taxon>
        <taxon>Neopterygii</taxon>
        <taxon>Teleostei</taxon>
        <taxon>Albuliformes</taxon>
        <taxon>Albulidae</taxon>
        <taxon>Albula</taxon>
    </lineage>
</organism>
<feature type="region of interest" description="Disordered" evidence="13">
    <location>
        <begin position="198"/>
        <end position="224"/>
    </location>
</feature>
<comment type="caution">
    <text evidence="16">The sequence shown here is derived from an EMBL/GenBank/DDBJ whole genome shotgun (WGS) entry which is preliminary data.</text>
</comment>
<dbReference type="GO" id="GO:0042981">
    <property type="term" value="P:regulation of apoptotic process"/>
    <property type="evidence" value="ECO:0007669"/>
    <property type="project" value="InterPro"/>
</dbReference>
<feature type="domain" description="SH3" evidence="14">
    <location>
        <begin position="1112"/>
        <end position="1174"/>
    </location>
</feature>
<keyword evidence="8 11" id="KW-0040">ANK repeat</keyword>
<evidence type="ECO:0000256" key="12">
    <source>
        <dbReference type="PROSITE-ProRule" id="PRU00192"/>
    </source>
</evidence>
<dbReference type="SUPFAM" id="SSF54236">
    <property type="entry name" value="Ubiquitin-like"/>
    <property type="match status" value="1"/>
</dbReference>
<reference evidence="16" key="1">
    <citation type="thesis" date="2021" institute="BYU ScholarsArchive" country="Provo, UT, USA">
        <title>Applications of and Algorithms for Genome Assembly and Genomic Analyses with an Emphasis on Marine Teleosts.</title>
        <authorList>
            <person name="Pickett B.D."/>
        </authorList>
    </citation>
    <scope>NUCLEOTIDE SEQUENCE</scope>
    <source>
        <strain evidence="16">HI-2016</strain>
    </source>
</reference>
<dbReference type="EMBL" id="JAFBMS010000080">
    <property type="protein sequence ID" value="KAG9337808.1"/>
    <property type="molecule type" value="Genomic_DNA"/>
</dbReference>
<protein>
    <recommendedName>
        <fullName evidence="18">Tumor protein p53 binding protein, 2a</fullName>
    </recommendedName>
</protein>
<dbReference type="AlphaFoldDB" id="A0A8T2NJM2"/>
<dbReference type="Gene3D" id="1.25.40.20">
    <property type="entry name" value="Ankyrin repeat-containing domain"/>
    <property type="match status" value="1"/>
</dbReference>
<dbReference type="PROSITE" id="PS50200">
    <property type="entry name" value="RA"/>
    <property type="match status" value="1"/>
</dbReference>
<dbReference type="InterPro" id="IPR036770">
    <property type="entry name" value="Ankyrin_rpt-contain_sf"/>
</dbReference>
<feature type="compositionally biased region" description="Low complexity" evidence="13">
    <location>
        <begin position="720"/>
        <end position="731"/>
    </location>
</feature>
<evidence type="ECO:0000256" key="13">
    <source>
        <dbReference type="SAM" id="MobiDB-lite"/>
    </source>
</evidence>
<dbReference type="InterPro" id="IPR002110">
    <property type="entry name" value="Ankyrin_rpt"/>
</dbReference>
<evidence type="ECO:0000259" key="14">
    <source>
        <dbReference type="PROSITE" id="PS50002"/>
    </source>
</evidence>
<dbReference type="PANTHER" id="PTHR24131">
    <property type="entry name" value="APOPTOSIS-STIMULATING OF P53 PROTEIN"/>
    <property type="match status" value="1"/>
</dbReference>
<dbReference type="SMART" id="SM00314">
    <property type="entry name" value="RA"/>
    <property type="match status" value="1"/>
</dbReference>
<feature type="domain" description="Ras-associating" evidence="15">
    <location>
        <begin position="35"/>
        <end position="118"/>
    </location>
</feature>
<feature type="compositionally biased region" description="Basic and acidic residues" evidence="13">
    <location>
        <begin position="211"/>
        <end position="224"/>
    </location>
</feature>
<dbReference type="SUPFAM" id="SSF48403">
    <property type="entry name" value="Ankyrin repeat"/>
    <property type="match status" value="1"/>
</dbReference>
<evidence type="ECO:0000256" key="11">
    <source>
        <dbReference type="PROSITE-ProRule" id="PRU00023"/>
    </source>
</evidence>
<feature type="repeat" description="ANK" evidence="11">
    <location>
        <begin position="1013"/>
        <end position="1045"/>
    </location>
</feature>
<feature type="compositionally biased region" description="Pro residues" evidence="13">
    <location>
        <begin position="874"/>
        <end position="890"/>
    </location>
</feature>
<dbReference type="PROSITE" id="PS50002">
    <property type="entry name" value="SH3"/>
    <property type="match status" value="1"/>
</dbReference>
<dbReference type="CDD" id="cd17225">
    <property type="entry name" value="RA_ASPP2"/>
    <property type="match status" value="1"/>
</dbReference>
<evidence type="ECO:0000256" key="3">
    <source>
        <dbReference type="ARBA" id="ARBA00022443"/>
    </source>
</evidence>
<dbReference type="GO" id="GO:0006915">
    <property type="term" value="P:apoptotic process"/>
    <property type="evidence" value="ECO:0007669"/>
    <property type="project" value="UniProtKB-KW"/>
</dbReference>
<evidence type="ECO:0000313" key="16">
    <source>
        <dbReference type="EMBL" id="KAG9337808.1"/>
    </source>
</evidence>
<evidence type="ECO:0008006" key="18">
    <source>
        <dbReference type="Google" id="ProtNLM"/>
    </source>
</evidence>
<dbReference type="PANTHER" id="PTHR24131:SF8">
    <property type="entry name" value="APOPTOSIS-STIMULATING OF P53 PROTEIN 2"/>
    <property type="match status" value="1"/>
</dbReference>
<feature type="compositionally biased region" description="Low complexity" evidence="13">
    <location>
        <begin position="470"/>
        <end position="484"/>
    </location>
</feature>
<dbReference type="Proteomes" id="UP000824540">
    <property type="component" value="Unassembled WGS sequence"/>
</dbReference>
<evidence type="ECO:0000256" key="2">
    <source>
        <dbReference type="ARBA" id="ARBA00004496"/>
    </source>
</evidence>
<evidence type="ECO:0000256" key="4">
    <source>
        <dbReference type="ARBA" id="ARBA00022490"/>
    </source>
</evidence>
<dbReference type="InterPro" id="IPR029071">
    <property type="entry name" value="Ubiquitin-like_domsf"/>
</dbReference>
<feature type="region of interest" description="Disordered" evidence="13">
    <location>
        <begin position="117"/>
        <end position="158"/>
    </location>
</feature>
<feature type="region of interest" description="Disordered" evidence="13">
    <location>
        <begin position="428"/>
        <end position="455"/>
    </location>
</feature>
<keyword evidence="17" id="KW-1185">Reference proteome</keyword>
<evidence type="ECO:0000256" key="6">
    <source>
        <dbReference type="ARBA" id="ARBA00022703"/>
    </source>
</evidence>
<evidence type="ECO:0000256" key="8">
    <source>
        <dbReference type="ARBA" id="ARBA00023043"/>
    </source>
</evidence>
<dbReference type="FunFam" id="1.25.40.20:FF:000008">
    <property type="entry name" value="Apoptosis-stimulating of p53 protein 2 isoform 1"/>
    <property type="match status" value="1"/>
</dbReference>
<dbReference type="InterPro" id="IPR047163">
    <property type="entry name" value="ASPP1/2"/>
</dbReference>
<evidence type="ECO:0000259" key="15">
    <source>
        <dbReference type="PROSITE" id="PS50200"/>
    </source>
</evidence>
<dbReference type="SMART" id="SM00326">
    <property type="entry name" value="SH3"/>
    <property type="match status" value="1"/>
</dbReference>
<dbReference type="InterPro" id="IPR001452">
    <property type="entry name" value="SH3_domain"/>
</dbReference>
<feature type="region of interest" description="Disordered" evidence="13">
    <location>
        <begin position="664"/>
        <end position="755"/>
    </location>
</feature>
<dbReference type="Gene3D" id="3.10.20.90">
    <property type="entry name" value="Phosphatidylinositol 3-kinase Catalytic Subunit, Chain A, domain 1"/>
    <property type="match status" value="1"/>
</dbReference>
<dbReference type="GO" id="GO:0005737">
    <property type="term" value="C:cytoplasm"/>
    <property type="evidence" value="ECO:0007669"/>
    <property type="project" value="UniProtKB-SubCell"/>
</dbReference>
<name>A0A8T2NJM2_9TELE</name>
<evidence type="ECO:0000313" key="17">
    <source>
        <dbReference type="Proteomes" id="UP000824540"/>
    </source>
</evidence>
<dbReference type="Pfam" id="PF00018">
    <property type="entry name" value="SH3_1"/>
    <property type="match status" value="1"/>
</dbReference>
<dbReference type="PROSITE" id="PS50088">
    <property type="entry name" value="ANK_REPEAT"/>
    <property type="match status" value="2"/>
</dbReference>
<keyword evidence="9" id="KW-0539">Nucleus</keyword>
<dbReference type="OrthoDB" id="10038642at2759"/>
<accession>A0A8T2NJM2</accession>
<dbReference type="GO" id="GO:0002039">
    <property type="term" value="F:p53 binding"/>
    <property type="evidence" value="ECO:0007669"/>
    <property type="project" value="InterPro"/>
</dbReference>
<evidence type="ECO:0000256" key="7">
    <source>
        <dbReference type="ARBA" id="ARBA00022737"/>
    </source>
</evidence>
<dbReference type="SMART" id="SM00248">
    <property type="entry name" value="ANK"/>
    <property type="match status" value="2"/>
</dbReference>
<dbReference type="Pfam" id="PF21712">
    <property type="entry name" value="RASSF8-10_RA"/>
    <property type="match status" value="1"/>
</dbReference>
<dbReference type="InterPro" id="IPR048945">
    <property type="entry name" value="RASSF8/10_RA"/>
</dbReference>
<keyword evidence="6" id="KW-0053">Apoptosis</keyword>
<feature type="compositionally biased region" description="Acidic residues" evidence="13">
    <location>
        <begin position="897"/>
        <end position="914"/>
    </location>
</feature>
<proteinExistence type="inferred from homology"/>
<dbReference type="GO" id="GO:0005634">
    <property type="term" value="C:nucleus"/>
    <property type="evidence" value="ECO:0007669"/>
    <property type="project" value="UniProtKB-SubCell"/>
</dbReference>
<keyword evidence="3 12" id="KW-0728">SH3 domain</keyword>
<dbReference type="InterPro" id="IPR036028">
    <property type="entry name" value="SH3-like_dom_sf"/>
</dbReference>
<comment type="subcellular location">
    <subcellularLocation>
        <location evidence="2">Cytoplasm</location>
    </subcellularLocation>
    <subcellularLocation>
        <location evidence="1">Nucleus</location>
    </subcellularLocation>
</comment>
<keyword evidence="5" id="KW-0597">Phosphoprotein</keyword>
<dbReference type="InterPro" id="IPR000159">
    <property type="entry name" value="RA_dom"/>
</dbReference>
<feature type="region of interest" description="Disordered" evidence="13">
    <location>
        <begin position="470"/>
        <end position="651"/>
    </location>
</feature>
<feature type="region of interest" description="Disordered" evidence="13">
    <location>
        <begin position="818"/>
        <end position="946"/>
    </location>
</feature>
<comment type="similarity">
    <text evidence="10">Belongs to the ASPP family.</text>
</comment>
<evidence type="ECO:0000256" key="5">
    <source>
        <dbReference type="ARBA" id="ARBA00022553"/>
    </source>
</evidence>
<evidence type="ECO:0000256" key="1">
    <source>
        <dbReference type="ARBA" id="ARBA00004123"/>
    </source>
</evidence>
<dbReference type="SUPFAM" id="SSF50044">
    <property type="entry name" value="SH3-domain"/>
    <property type="match status" value="1"/>
</dbReference>
<dbReference type="InterPro" id="IPR047166">
    <property type="entry name" value="ASPP2_RA"/>
</dbReference>
<feature type="compositionally biased region" description="Polar residues" evidence="13">
    <location>
        <begin position="520"/>
        <end position="529"/>
    </location>
</feature>
<gene>
    <name evidence="16" type="ORF">JZ751_027610</name>
</gene>
<sequence>MTHGVSSAPQSVTDDERCFPLLNHAVSRECASSIPKMFLTVYLSNNDQHFTEVPVTPETLCRDVLELCKEPGETDCYLAEMWRGSERAVGEAERMLDVLQRWGPQRAEVRFFLRHDRAPSRDSGGSRTSDHLAKRNGVKGSSDRRMENGSNNLPMSGDEVGVAQMVTNPQVLLLHQLFPEPAVTPDTEMRREQRLRYLKQQDQRQQQQASEQEKLQRLRENAESQEAKLKKVRALKGQVEQKRLSNGKLVEEIEQMSGLFQQKQRELVVAVSRVEELSRQLEMLKNGKMDAFHDNQSSAAELDRLYKELQLRNRLNQEQNAKLQQQRESLNKRNLEVAAMDRRVSELRERLWKKKAALQQKENLPNGFPVTDKSTKGIEQIPMDGHSTQQGGPSRVAAVEPYIQSSTMPRRPVRHELLVKPAYPDGTATLPMQDGPIKAQSRSGAGPIGKPPIGVGLHATKVSKYSEWSNSSTESTASHGSSSTLPRMGSHASTEQAAEDLEMLKRDKKARPSSMLDASEPSTNSLRKNQSSEDLLRDAQTAGKGPVKVPPPVPSKPKQVTLPPGGPPGQHIYGKPTLNTGTFPGKARPSNQHQAPVATHRGHAPISASQSHTLPLPAKQETPPAAKVRPFTPELPVAKDPTSQAFHKPQTLDTSSIYSMYTKKPTPGTFQPPLQGTLTRTQPRVYGKPVIPGGAPQSTYPDNPYLERSGGPETTEVDHAGSNGSSSAPSGQEGQETERIPRPLSPTKLLPFISNPYRHQSDVELEALRKKLYHAPRPLKKRSSITEPEGPAGPNIQKLLYQKTTLAAMETVISAPFYQPHPAEGGEQDEGKSGSLPMAEPAPSPADFTQPWDTPLMGVQDPPASRDVGEEDIAPPPPPSSRPAPPPEAPPVLTTANEEEEEVEQEKEEKEEEQPGLPSAQEPFIEEYPPYPPPPYPSGGGEQDSLEDMQAPEVTGQGKRTNLRKVGSERIDHNMRVKFNPLALLLDSSLEGEFDLVQRIIYEVEDPSLPNDEGITALHNAVCAGHTEIVKFLVQFGVNVNAADSDGWTPLHCAASCNNVQVCKFLVESGAAVFATTYSDMQTAADKCEEMEEGYAQCSQFLYGVQEKMGIMNRGVVYALWDYPNENDDELAFREGDCMTVVRREDEDEVEWWWARMGETEGYIPRNLLGVSGPL</sequence>
<evidence type="ECO:0000256" key="9">
    <source>
        <dbReference type="ARBA" id="ARBA00023242"/>
    </source>
</evidence>
<dbReference type="PROSITE" id="PS50297">
    <property type="entry name" value="ANK_REP_REGION"/>
    <property type="match status" value="2"/>
</dbReference>
<feature type="repeat" description="ANK" evidence="11">
    <location>
        <begin position="1046"/>
        <end position="1078"/>
    </location>
</feature>
<feature type="compositionally biased region" description="Polar residues" evidence="13">
    <location>
        <begin position="641"/>
        <end position="651"/>
    </location>
</feature>
<dbReference type="FunFam" id="3.10.20.90:FF:000030">
    <property type="entry name" value="Apoptosis-stimulating of p53 protein 2 isoform 1"/>
    <property type="match status" value="1"/>
</dbReference>
<dbReference type="Pfam" id="PF12796">
    <property type="entry name" value="Ank_2"/>
    <property type="match status" value="1"/>
</dbReference>
<dbReference type="GO" id="GO:0007165">
    <property type="term" value="P:signal transduction"/>
    <property type="evidence" value="ECO:0007669"/>
    <property type="project" value="InterPro"/>
</dbReference>
<keyword evidence="7" id="KW-0677">Repeat</keyword>
<keyword evidence="4" id="KW-0963">Cytoplasm</keyword>